<sequence length="72" mass="8451">KPVVIIFPADSSIQTNAKQKEIERSGLKRVTLDFAQTFSNNQRIYIRRWIIKKLYSKTLTSETIRQITTHTK</sequence>
<name>A0A0K2T9N6_LEPSM</name>
<feature type="non-terminal residue" evidence="1">
    <location>
        <position position="1"/>
    </location>
</feature>
<organism evidence="1">
    <name type="scientific">Lepeophtheirus salmonis</name>
    <name type="common">Salmon louse</name>
    <name type="synonym">Caligus salmonis</name>
    <dbReference type="NCBI Taxonomy" id="72036"/>
    <lineage>
        <taxon>Eukaryota</taxon>
        <taxon>Metazoa</taxon>
        <taxon>Ecdysozoa</taxon>
        <taxon>Arthropoda</taxon>
        <taxon>Crustacea</taxon>
        <taxon>Multicrustacea</taxon>
        <taxon>Hexanauplia</taxon>
        <taxon>Copepoda</taxon>
        <taxon>Siphonostomatoida</taxon>
        <taxon>Caligidae</taxon>
        <taxon>Lepeophtheirus</taxon>
    </lineage>
</organism>
<proteinExistence type="predicted"/>
<dbReference type="EMBL" id="HACA01004921">
    <property type="protein sequence ID" value="CDW22282.1"/>
    <property type="molecule type" value="Transcribed_RNA"/>
</dbReference>
<evidence type="ECO:0000313" key="1">
    <source>
        <dbReference type="EMBL" id="CDW22282.1"/>
    </source>
</evidence>
<reference evidence="1" key="1">
    <citation type="submission" date="2014-05" db="EMBL/GenBank/DDBJ databases">
        <authorList>
            <person name="Chronopoulou M."/>
        </authorList>
    </citation>
    <scope>NUCLEOTIDE SEQUENCE</scope>
    <source>
        <tissue evidence="1">Whole organism</tissue>
    </source>
</reference>
<dbReference type="AlphaFoldDB" id="A0A0K2T9N6"/>
<accession>A0A0K2T9N6</accession>
<protein>
    <submittedName>
        <fullName evidence="1">Uncharacterized protein</fullName>
    </submittedName>
</protein>